<gene>
    <name evidence="1" type="ORF">A0U89_00615</name>
</gene>
<evidence type="ECO:0000313" key="1">
    <source>
        <dbReference type="EMBL" id="AOX15877.1"/>
    </source>
</evidence>
<evidence type="ECO:0000313" key="2">
    <source>
        <dbReference type="Proteomes" id="UP000179145"/>
    </source>
</evidence>
<reference evidence="1 2" key="1">
    <citation type="journal article" date="2016" name="Microb. Cell Fact.">
        <title>Dissection of exopolysaccharide biosynthesis in Kozakia baliensis.</title>
        <authorList>
            <person name="Brandt J.U."/>
            <person name="Jakob F."/>
            <person name="Behr J."/>
            <person name="Geissler A.J."/>
            <person name="Vogel R.F."/>
        </authorList>
    </citation>
    <scope>NUCLEOTIDE SEQUENCE [LARGE SCALE GENOMIC DNA]</scope>
    <source>
        <strain evidence="1 2">DSM 14400</strain>
    </source>
</reference>
<keyword evidence="2" id="KW-1185">Reference proteome</keyword>
<accession>A0A1D8UQR0</accession>
<dbReference type="EMBL" id="CP014674">
    <property type="protein sequence ID" value="AOX15877.1"/>
    <property type="molecule type" value="Genomic_DNA"/>
</dbReference>
<name>A0A1D8UQR0_9PROT</name>
<sequence length="87" mass="9838">MDIMEYLQAFVALIAIIGAIFMIRPFLRRFEQRTKNTPLFQIQGALSVDRARKLTLVQCEGQKLLMLTGGGQDFLLPWPPKNSGEGK</sequence>
<dbReference type="AlphaFoldDB" id="A0A1D8UQR0"/>
<dbReference type="Proteomes" id="UP000179145">
    <property type="component" value="Chromosome"/>
</dbReference>
<dbReference type="KEGG" id="kba:A0U89_00615"/>
<dbReference type="STRING" id="153496.A0U89_00615"/>
<proteinExistence type="predicted"/>
<dbReference type="RefSeq" id="WP_070401735.1">
    <property type="nucleotide sequence ID" value="NZ_BJVW01000004.1"/>
</dbReference>
<protein>
    <submittedName>
        <fullName evidence="1">Uncharacterized protein</fullName>
    </submittedName>
</protein>
<organism evidence="1 2">
    <name type="scientific">Kozakia baliensis</name>
    <dbReference type="NCBI Taxonomy" id="153496"/>
    <lineage>
        <taxon>Bacteria</taxon>
        <taxon>Pseudomonadati</taxon>
        <taxon>Pseudomonadota</taxon>
        <taxon>Alphaproteobacteria</taxon>
        <taxon>Acetobacterales</taxon>
        <taxon>Acetobacteraceae</taxon>
        <taxon>Kozakia</taxon>
    </lineage>
</organism>
<dbReference type="OrthoDB" id="7220053at2"/>